<feature type="transmembrane region" description="Helical" evidence="7">
    <location>
        <begin position="586"/>
        <end position="606"/>
    </location>
</feature>
<gene>
    <name evidence="8" type="ORF">CINCED_3A019880</name>
</gene>
<proteinExistence type="inferred from homology"/>
<dbReference type="Pfam" id="PF00854">
    <property type="entry name" value="PTR2"/>
    <property type="match status" value="1"/>
</dbReference>
<evidence type="ECO:0000256" key="7">
    <source>
        <dbReference type="SAM" id="Phobius"/>
    </source>
</evidence>
<name>A0A5E4MUE8_9HEMI</name>
<reference evidence="8 9" key="1">
    <citation type="submission" date="2019-08" db="EMBL/GenBank/DDBJ databases">
        <authorList>
            <person name="Alioto T."/>
            <person name="Alioto T."/>
            <person name="Gomez Garrido J."/>
        </authorList>
    </citation>
    <scope>NUCLEOTIDE SEQUENCE [LARGE SCALE GENOMIC DNA]</scope>
</reference>
<accession>A0A5E4MUE8</accession>
<protein>
    <submittedName>
        <fullName evidence="8">Proton-dependent oligopeptide transporter family,Major facilitator superfamily domain</fullName>
    </submittedName>
</protein>
<keyword evidence="9" id="KW-1185">Reference proteome</keyword>
<evidence type="ECO:0000313" key="8">
    <source>
        <dbReference type="EMBL" id="VVC33647.1"/>
    </source>
</evidence>
<evidence type="ECO:0000256" key="6">
    <source>
        <dbReference type="ARBA" id="ARBA00023136"/>
    </source>
</evidence>
<feature type="transmembrane region" description="Helical" evidence="7">
    <location>
        <begin position="83"/>
        <end position="101"/>
    </location>
</feature>
<feature type="transmembrane region" description="Helical" evidence="7">
    <location>
        <begin position="618"/>
        <end position="637"/>
    </location>
</feature>
<feature type="transmembrane region" description="Helical" evidence="7">
    <location>
        <begin position="151"/>
        <end position="169"/>
    </location>
</feature>
<dbReference type="InterPro" id="IPR036259">
    <property type="entry name" value="MFS_trans_sf"/>
</dbReference>
<feature type="transmembrane region" description="Helical" evidence="7">
    <location>
        <begin position="189"/>
        <end position="209"/>
    </location>
</feature>
<dbReference type="Gene3D" id="1.20.1250.20">
    <property type="entry name" value="MFS general substrate transporter like domains"/>
    <property type="match status" value="2"/>
</dbReference>
<feature type="transmembrane region" description="Helical" evidence="7">
    <location>
        <begin position="318"/>
        <end position="338"/>
    </location>
</feature>
<feature type="transmembrane region" description="Helical" evidence="7">
    <location>
        <begin position="113"/>
        <end position="130"/>
    </location>
</feature>
<evidence type="ECO:0000256" key="2">
    <source>
        <dbReference type="ARBA" id="ARBA00005982"/>
    </source>
</evidence>
<dbReference type="InterPro" id="IPR000109">
    <property type="entry name" value="POT_fam"/>
</dbReference>
<evidence type="ECO:0000313" key="9">
    <source>
        <dbReference type="Proteomes" id="UP000325440"/>
    </source>
</evidence>
<comment type="subcellular location">
    <subcellularLocation>
        <location evidence="1">Membrane</location>
        <topology evidence="1">Multi-pass membrane protein</topology>
    </subcellularLocation>
</comment>
<keyword evidence="6 7" id="KW-0472">Membrane</keyword>
<dbReference type="OrthoDB" id="8904098at2759"/>
<feature type="transmembrane region" description="Helical" evidence="7">
    <location>
        <begin position="54"/>
        <end position="74"/>
    </location>
</feature>
<dbReference type="GO" id="GO:0022857">
    <property type="term" value="F:transmembrane transporter activity"/>
    <property type="evidence" value="ECO:0007669"/>
    <property type="project" value="InterPro"/>
</dbReference>
<feature type="transmembrane region" description="Helical" evidence="7">
    <location>
        <begin position="350"/>
        <end position="372"/>
    </location>
</feature>
<organism evidence="8 9">
    <name type="scientific">Cinara cedri</name>
    <dbReference type="NCBI Taxonomy" id="506608"/>
    <lineage>
        <taxon>Eukaryota</taxon>
        <taxon>Metazoa</taxon>
        <taxon>Ecdysozoa</taxon>
        <taxon>Arthropoda</taxon>
        <taxon>Hexapoda</taxon>
        <taxon>Insecta</taxon>
        <taxon>Pterygota</taxon>
        <taxon>Neoptera</taxon>
        <taxon>Paraneoptera</taxon>
        <taxon>Hemiptera</taxon>
        <taxon>Sternorrhyncha</taxon>
        <taxon>Aphidomorpha</taxon>
        <taxon>Aphidoidea</taxon>
        <taxon>Aphididae</taxon>
        <taxon>Lachninae</taxon>
        <taxon>Cinara</taxon>
    </lineage>
</organism>
<keyword evidence="4" id="KW-0653">Protein transport</keyword>
<feature type="transmembrane region" description="Helical" evidence="7">
    <location>
        <begin position="649"/>
        <end position="668"/>
    </location>
</feature>
<evidence type="ECO:0000256" key="4">
    <source>
        <dbReference type="ARBA" id="ARBA00022856"/>
    </source>
</evidence>
<keyword evidence="3 7" id="KW-0812">Transmembrane</keyword>
<dbReference type="EMBL" id="CABPRJ010000972">
    <property type="protein sequence ID" value="VVC33647.1"/>
    <property type="molecule type" value="Genomic_DNA"/>
</dbReference>
<evidence type="ECO:0000256" key="5">
    <source>
        <dbReference type="ARBA" id="ARBA00022989"/>
    </source>
</evidence>
<comment type="similarity">
    <text evidence="2">Belongs to the major facilitator superfamily. Proton-dependent oligopeptide transporter (POT/PTR) (TC 2.A.17) family.</text>
</comment>
<dbReference type="GO" id="GO:0016020">
    <property type="term" value="C:membrane"/>
    <property type="evidence" value="ECO:0007669"/>
    <property type="project" value="UniProtKB-SubCell"/>
</dbReference>
<dbReference type="PANTHER" id="PTHR11654">
    <property type="entry name" value="OLIGOPEPTIDE TRANSPORTER-RELATED"/>
    <property type="match status" value="1"/>
</dbReference>
<dbReference type="SUPFAM" id="SSF103473">
    <property type="entry name" value="MFS general substrate transporter"/>
    <property type="match status" value="1"/>
</dbReference>
<dbReference type="AlphaFoldDB" id="A0A5E4MUE8"/>
<dbReference type="GO" id="GO:0015833">
    <property type="term" value="P:peptide transport"/>
    <property type="evidence" value="ECO:0007669"/>
    <property type="project" value="UniProtKB-KW"/>
</dbReference>
<keyword evidence="4" id="KW-0571">Peptide transport</keyword>
<evidence type="ECO:0000256" key="1">
    <source>
        <dbReference type="ARBA" id="ARBA00004141"/>
    </source>
</evidence>
<sequence length="702" mass="80447">MEIEPVKNQLKTPKSLWYIICHTLCEQVNFSGIKAIMVLHLTSELNYTQDDSMMIFHSFMLMSYLMPLCGAIFADSYWGKYKTLIRLSVVYAIGNVILTGSTMADNFSFDTQRYITIAALLIISIGNGGIKPCTYTFGGDQFQLPEQKDQLATFFNRFLIAVYLGILLAKFFIPELRASIHCFGRDSCFPLAFGVSTLCLLLGIGGFFMGRNLYIKRKPENHVIFRTFGCICYAIYKKITSKSDNAHHWLDRSKDKYTLIEISDTKAALDVIHIFIAFPVFNALYEQQFSRWTFQATLMNGKIEAINWEIKPDQMQTIYPFLSLIVLFYFKSTVYPFFAKFGIRTPLQKLILCHTFAVFAFMSTTILQYVIFGEITTISRHEGRFSVYNDFNCNVHINSSTMPIDDIVESLGTSNFKCTPTFNKEAVNITLKFDNSCSSYHDKLLYTEVTISKGKSISYLLTRTLNNDTILRSINNHDDLKKSKNGNPRLRILMNNNLKTDRFFELTIPGKKYFTPYQVSSFASEHFKEVAIGNYTLRRGGEVISTNIRLMPATIYTLLIHNDSRKLESKLFASDRGNHLHVLWQLPQYVFIVFASTIFFSTSVQFSFTEAPLRIKSFIAACSFLAHSAGNLIVVLTSSLSIEQQVHEYLFFTGLMFLDTLLLAYLSSNYKYKTFKQRTIDFEKGQIINENTQIKDLPSNKT</sequence>
<feature type="transmembrane region" description="Helical" evidence="7">
    <location>
        <begin position="267"/>
        <end position="285"/>
    </location>
</feature>
<keyword evidence="4" id="KW-0813">Transport</keyword>
<keyword evidence="5 7" id="KW-1133">Transmembrane helix</keyword>
<dbReference type="Proteomes" id="UP000325440">
    <property type="component" value="Unassembled WGS sequence"/>
</dbReference>
<evidence type="ECO:0000256" key="3">
    <source>
        <dbReference type="ARBA" id="ARBA00022692"/>
    </source>
</evidence>